<feature type="region of interest" description="Disordered" evidence="1">
    <location>
        <begin position="99"/>
        <end position="125"/>
    </location>
</feature>
<evidence type="ECO:0000313" key="3">
    <source>
        <dbReference type="EMBL" id="ASU84557.1"/>
    </source>
</evidence>
<reference evidence="3 4" key="1">
    <citation type="submission" date="2017-08" db="EMBL/GenBank/DDBJ databases">
        <title>The complete genome sequence of Nocardiopsis gilva YIM 90087.</title>
        <authorList>
            <person name="Yin M."/>
            <person name="Tang S."/>
        </authorList>
    </citation>
    <scope>NUCLEOTIDE SEQUENCE [LARGE SCALE GENOMIC DNA]</scope>
    <source>
        <strain evidence="3 4">YIM 90087</strain>
    </source>
</reference>
<evidence type="ECO:0000256" key="2">
    <source>
        <dbReference type="SAM" id="Phobius"/>
    </source>
</evidence>
<dbReference type="EMBL" id="CP022753">
    <property type="protein sequence ID" value="ASU84557.1"/>
    <property type="molecule type" value="Genomic_DNA"/>
</dbReference>
<protein>
    <submittedName>
        <fullName evidence="3">Uncharacterized protein</fullName>
    </submittedName>
</protein>
<gene>
    <name evidence="3" type="ORF">CDO52_18675</name>
</gene>
<feature type="transmembrane region" description="Helical" evidence="2">
    <location>
        <begin position="6"/>
        <end position="30"/>
    </location>
</feature>
<organism evidence="3 4">
    <name type="scientific">Nocardiopsis gilva YIM 90087</name>
    <dbReference type="NCBI Taxonomy" id="1235441"/>
    <lineage>
        <taxon>Bacteria</taxon>
        <taxon>Bacillati</taxon>
        <taxon>Actinomycetota</taxon>
        <taxon>Actinomycetes</taxon>
        <taxon>Streptosporangiales</taxon>
        <taxon>Nocardiopsidaceae</taxon>
        <taxon>Nocardiopsis</taxon>
    </lineage>
</organism>
<dbReference type="KEGG" id="ngv:CDO52_18675"/>
<accession>A0A223S8V8</accession>
<proteinExistence type="predicted"/>
<name>A0A223S8V8_9ACTN</name>
<feature type="transmembrane region" description="Helical" evidence="2">
    <location>
        <begin position="39"/>
        <end position="60"/>
    </location>
</feature>
<dbReference type="AlphaFoldDB" id="A0A223S8V8"/>
<feature type="transmembrane region" description="Helical" evidence="2">
    <location>
        <begin position="72"/>
        <end position="95"/>
    </location>
</feature>
<keyword evidence="2" id="KW-1133">Transmembrane helix</keyword>
<evidence type="ECO:0000256" key="1">
    <source>
        <dbReference type="SAM" id="MobiDB-lite"/>
    </source>
</evidence>
<sequence>MEFIGVPWFVVVRHLGPPLLLLAVGAVVVLRRRPSRPRLVWAALTVNLMAAALPFAWVLVQALTGHTSETVVGLIMTLLQPAVGIAAWLLLLAALPRRGAPDPVRSARPARVLSGRAEESAAARR</sequence>
<keyword evidence="2" id="KW-0472">Membrane</keyword>
<keyword evidence="2" id="KW-0812">Transmembrane</keyword>
<evidence type="ECO:0000313" key="4">
    <source>
        <dbReference type="Proteomes" id="UP000215005"/>
    </source>
</evidence>
<keyword evidence="4" id="KW-1185">Reference proteome</keyword>
<feature type="compositionally biased region" description="Basic and acidic residues" evidence="1">
    <location>
        <begin position="116"/>
        <end position="125"/>
    </location>
</feature>
<dbReference type="Proteomes" id="UP000215005">
    <property type="component" value="Chromosome"/>
</dbReference>
<dbReference type="OrthoDB" id="3430465at2"/>
<dbReference type="RefSeq" id="WP_017618104.1">
    <property type="nucleotide sequence ID" value="NZ_ANBG01000139.1"/>
</dbReference>